<evidence type="ECO:0000256" key="1">
    <source>
        <dbReference type="SAM" id="MobiDB-lite"/>
    </source>
</evidence>
<feature type="compositionally biased region" description="Low complexity" evidence="1">
    <location>
        <begin position="124"/>
        <end position="138"/>
    </location>
</feature>
<sequence length="157" mass="17233">MFKFVPNDSISSANLSRTKRVTMSDTQETTVANESTSSVSVGTSHPKRVTMSVPAGALKSNSLCQGDSTPKTISQPSNVKRRWQQMATSTSNDEETNKVKKMRKLSKATTGDSDPKPPTYQMQETVTSESTSSVLHSDTSSKRVGCVKKNQKERERK</sequence>
<dbReference type="AlphaFoldDB" id="A0A9Q0N7I4"/>
<keyword evidence="3" id="KW-1185">Reference proteome</keyword>
<feature type="compositionally biased region" description="Polar residues" evidence="1">
    <location>
        <begin position="8"/>
        <end position="43"/>
    </location>
</feature>
<evidence type="ECO:0000313" key="3">
    <source>
        <dbReference type="Proteomes" id="UP001151699"/>
    </source>
</evidence>
<comment type="caution">
    <text evidence="2">The sequence shown here is derived from an EMBL/GenBank/DDBJ whole genome shotgun (WGS) entry which is preliminary data.</text>
</comment>
<proteinExistence type="predicted"/>
<gene>
    <name evidence="2" type="ORF">Bhyg_00415</name>
</gene>
<accession>A0A9Q0N7I4</accession>
<dbReference type="Proteomes" id="UP001151699">
    <property type="component" value="Chromosome A"/>
</dbReference>
<evidence type="ECO:0000313" key="2">
    <source>
        <dbReference type="EMBL" id="KAJ6645212.1"/>
    </source>
</evidence>
<feature type="non-terminal residue" evidence="2">
    <location>
        <position position="1"/>
    </location>
</feature>
<reference evidence="2" key="1">
    <citation type="submission" date="2022-07" db="EMBL/GenBank/DDBJ databases">
        <authorList>
            <person name="Trinca V."/>
            <person name="Uliana J.V.C."/>
            <person name="Torres T.T."/>
            <person name="Ward R.J."/>
            <person name="Monesi N."/>
        </authorList>
    </citation>
    <scope>NUCLEOTIDE SEQUENCE</scope>
    <source>
        <strain evidence="2">HSMRA1968</strain>
        <tissue evidence="2">Whole embryos</tissue>
    </source>
</reference>
<feature type="region of interest" description="Disordered" evidence="1">
    <location>
        <begin position="1"/>
        <end position="157"/>
    </location>
</feature>
<dbReference type="EMBL" id="WJQU01000001">
    <property type="protein sequence ID" value="KAJ6645212.1"/>
    <property type="molecule type" value="Genomic_DNA"/>
</dbReference>
<protein>
    <submittedName>
        <fullName evidence="2">Uncharacterized protein</fullName>
    </submittedName>
</protein>
<feature type="compositionally biased region" description="Polar residues" evidence="1">
    <location>
        <begin position="59"/>
        <end position="78"/>
    </location>
</feature>
<organism evidence="2 3">
    <name type="scientific">Pseudolycoriella hygida</name>
    <dbReference type="NCBI Taxonomy" id="35572"/>
    <lineage>
        <taxon>Eukaryota</taxon>
        <taxon>Metazoa</taxon>
        <taxon>Ecdysozoa</taxon>
        <taxon>Arthropoda</taxon>
        <taxon>Hexapoda</taxon>
        <taxon>Insecta</taxon>
        <taxon>Pterygota</taxon>
        <taxon>Neoptera</taxon>
        <taxon>Endopterygota</taxon>
        <taxon>Diptera</taxon>
        <taxon>Nematocera</taxon>
        <taxon>Sciaroidea</taxon>
        <taxon>Sciaridae</taxon>
        <taxon>Pseudolycoriella</taxon>
    </lineage>
</organism>
<name>A0A9Q0N7I4_9DIPT</name>